<keyword evidence="4" id="KW-1185">Reference proteome</keyword>
<dbReference type="EMBL" id="JAPDDP010000021">
    <property type="protein sequence ID" value="MDA0181366.1"/>
    <property type="molecule type" value="Genomic_DNA"/>
</dbReference>
<proteinExistence type="inferred from homology"/>
<evidence type="ECO:0000256" key="1">
    <source>
        <dbReference type="ARBA" id="ARBA00008791"/>
    </source>
</evidence>
<dbReference type="PANTHER" id="PTHR46268:SF6">
    <property type="entry name" value="UNIVERSAL STRESS PROTEIN UP12"/>
    <property type="match status" value="1"/>
</dbReference>
<organism evidence="3 4">
    <name type="scientific">Solirubrobacter phytolaccae</name>
    <dbReference type="NCBI Taxonomy" id="1404360"/>
    <lineage>
        <taxon>Bacteria</taxon>
        <taxon>Bacillati</taxon>
        <taxon>Actinomycetota</taxon>
        <taxon>Thermoleophilia</taxon>
        <taxon>Solirubrobacterales</taxon>
        <taxon>Solirubrobacteraceae</taxon>
        <taxon>Solirubrobacter</taxon>
    </lineage>
</organism>
<comment type="similarity">
    <text evidence="1">Belongs to the universal stress protein A family.</text>
</comment>
<feature type="domain" description="UspA" evidence="2">
    <location>
        <begin position="12"/>
        <end position="145"/>
    </location>
</feature>
<reference evidence="3" key="1">
    <citation type="submission" date="2022-10" db="EMBL/GenBank/DDBJ databases">
        <title>The WGS of Solirubrobacter phytolaccae KCTC 29190.</title>
        <authorList>
            <person name="Jiang Z."/>
        </authorList>
    </citation>
    <scope>NUCLEOTIDE SEQUENCE</scope>
    <source>
        <strain evidence="3">KCTC 29190</strain>
    </source>
</reference>
<dbReference type="PRINTS" id="PR01438">
    <property type="entry name" value="UNVRSLSTRESS"/>
</dbReference>
<comment type="caution">
    <text evidence="3">The sequence shown here is derived from an EMBL/GenBank/DDBJ whole genome shotgun (WGS) entry which is preliminary data.</text>
</comment>
<dbReference type="Gene3D" id="3.40.50.620">
    <property type="entry name" value="HUPs"/>
    <property type="match status" value="2"/>
</dbReference>
<dbReference type="InterPro" id="IPR006016">
    <property type="entry name" value="UspA"/>
</dbReference>
<evidence type="ECO:0000259" key="2">
    <source>
        <dbReference type="Pfam" id="PF00582"/>
    </source>
</evidence>
<dbReference type="AlphaFoldDB" id="A0A9X3N8D5"/>
<accession>A0A9X3N8D5</accession>
<feature type="domain" description="UspA" evidence="2">
    <location>
        <begin position="157"/>
        <end position="300"/>
    </location>
</feature>
<dbReference type="RefSeq" id="WP_270025681.1">
    <property type="nucleotide sequence ID" value="NZ_JAPDDP010000021.1"/>
</dbReference>
<evidence type="ECO:0000313" key="3">
    <source>
        <dbReference type="EMBL" id="MDA0181366.1"/>
    </source>
</evidence>
<name>A0A9X3N8D5_9ACTN</name>
<dbReference type="Pfam" id="PF00582">
    <property type="entry name" value="Usp"/>
    <property type="match status" value="2"/>
</dbReference>
<gene>
    <name evidence="3" type="ORF">OJ997_13755</name>
</gene>
<dbReference type="SUPFAM" id="SSF52402">
    <property type="entry name" value="Adenine nucleotide alpha hydrolases-like"/>
    <property type="match status" value="2"/>
</dbReference>
<dbReference type="InterPro" id="IPR006015">
    <property type="entry name" value="Universal_stress_UspA"/>
</dbReference>
<dbReference type="InterPro" id="IPR014729">
    <property type="entry name" value="Rossmann-like_a/b/a_fold"/>
</dbReference>
<protein>
    <submittedName>
        <fullName evidence="3">Universal stress protein</fullName>
    </submittedName>
</protein>
<evidence type="ECO:0000313" key="4">
    <source>
        <dbReference type="Proteomes" id="UP001147653"/>
    </source>
</evidence>
<dbReference type="CDD" id="cd00293">
    <property type="entry name" value="USP-like"/>
    <property type="match status" value="1"/>
</dbReference>
<dbReference type="Proteomes" id="UP001147653">
    <property type="component" value="Unassembled WGS sequence"/>
</dbReference>
<sequence length="322" mass="33679">METLDHTHRSPVIAAFSPDTGAREPVEFGVAASRVTGAPLVVVVVVDTGSLHVHFGADEAPTLPGSIAESVRHLEHDLERRGIVAEIRPFEDSTAARGLARAIDECSPELVVVGSTSRAPRGAMLLGTTAERVIHVSESPVAVVPNGYVRPDGGVATIGVALPTQPESDEVLRVAGSLARTGGAKLRVLTVIDPRHAQEEAHGLLAEQHHEVGTEAQTAARMRFTIEANARARLTELAGGVDAEIDVMIDEPVRALVAASAHLDLLVMGSRGLGPRRAVVLGSVSRRVVDRAACPVIVIPRGSEAKAEELLADADAHAPSAT</sequence>
<dbReference type="PANTHER" id="PTHR46268">
    <property type="entry name" value="STRESS RESPONSE PROTEIN NHAX"/>
    <property type="match status" value="1"/>
</dbReference>